<comment type="caution">
    <text evidence="3">The sequence shown here is derived from an EMBL/GenBank/DDBJ whole genome shotgun (WGS) entry which is preliminary data.</text>
</comment>
<dbReference type="Proteomes" id="UP000029647">
    <property type="component" value="Unassembled WGS sequence"/>
</dbReference>
<evidence type="ECO:0000313" key="4">
    <source>
        <dbReference type="Proteomes" id="UP000029647"/>
    </source>
</evidence>
<dbReference type="Pfam" id="PF03571">
    <property type="entry name" value="Peptidase_M49"/>
    <property type="match status" value="1"/>
</dbReference>
<protein>
    <submittedName>
        <fullName evidence="3">Dipeptidyl-peptidase III</fullName>
        <ecNumber evidence="3">3.4.14.4</ecNumber>
    </submittedName>
</protein>
<organism evidence="3 4">
    <name type="scientific">Nonlabens ulvanivorans</name>
    <name type="common">Persicivirga ulvanivorans</name>
    <dbReference type="NCBI Taxonomy" id="906888"/>
    <lineage>
        <taxon>Bacteria</taxon>
        <taxon>Pseudomonadati</taxon>
        <taxon>Bacteroidota</taxon>
        <taxon>Flavobacteriia</taxon>
        <taxon>Flavobacteriales</taxon>
        <taxon>Flavobacteriaceae</taxon>
        <taxon>Nonlabens</taxon>
    </lineage>
</organism>
<reference evidence="3 4" key="1">
    <citation type="journal article" date="2014" name="Genome Announc.">
        <title>Draft Genome Sequences of Marine Flavobacterium Nonlabens Strains NR17, NR24, NR27, NR32, NR33, and Ara13.</title>
        <authorList>
            <person name="Nakanishi M."/>
            <person name="Meirelles P."/>
            <person name="Suzuki R."/>
            <person name="Takatani N."/>
            <person name="Mino S."/>
            <person name="Suda W."/>
            <person name="Oshima K."/>
            <person name="Hattori M."/>
            <person name="Ohkuma M."/>
            <person name="Hosokawa M."/>
            <person name="Miyashita K."/>
            <person name="Thompson F.L."/>
            <person name="Niwa A."/>
            <person name="Sawabe T."/>
            <person name="Sawabe T."/>
        </authorList>
    </citation>
    <scope>NUCLEOTIDE SEQUENCE [LARGE SCALE GENOMIC DNA]</scope>
    <source>
        <strain evidence="4">JCM19275</strain>
    </source>
</reference>
<dbReference type="GO" id="GO:0008239">
    <property type="term" value="F:dipeptidyl-peptidase activity"/>
    <property type="evidence" value="ECO:0007669"/>
    <property type="project" value="UniProtKB-EC"/>
</dbReference>
<dbReference type="AlphaFoldDB" id="A0A090X3C7"/>
<proteinExistence type="predicted"/>
<dbReference type="PROSITE" id="PS51257">
    <property type="entry name" value="PROKAR_LIPOPROTEIN"/>
    <property type="match status" value="1"/>
</dbReference>
<dbReference type="EMBL" id="BBNT01000006">
    <property type="protein sequence ID" value="GAL75802.1"/>
    <property type="molecule type" value="Genomic_DNA"/>
</dbReference>
<dbReference type="EC" id="3.4.14.4" evidence="3"/>
<dbReference type="GO" id="GO:0046872">
    <property type="term" value="F:metal ion binding"/>
    <property type="evidence" value="ECO:0007669"/>
    <property type="project" value="UniProtKB-KW"/>
</dbReference>
<evidence type="ECO:0000256" key="2">
    <source>
        <dbReference type="ARBA" id="ARBA00022801"/>
    </source>
</evidence>
<keyword evidence="1" id="KW-0479">Metal-binding</keyword>
<evidence type="ECO:0000313" key="3">
    <source>
        <dbReference type="EMBL" id="GAL75802.1"/>
    </source>
</evidence>
<dbReference type="InterPro" id="IPR039461">
    <property type="entry name" value="Peptidase_M49"/>
</dbReference>
<dbReference type="PANTHER" id="PTHR23422:SF11">
    <property type="entry name" value="DIPEPTIDYL PEPTIDASE 3"/>
    <property type="match status" value="1"/>
</dbReference>
<gene>
    <name evidence="3" type="ORF">JCM19275_1685</name>
</gene>
<dbReference type="Gene3D" id="3.30.540.30">
    <property type="match status" value="2"/>
</dbReference>
<dbReference type="RefSeq" id="WP_042296435.1">
    <property type="nucleotide sequence ID" value="NZ_JBDUVS010000007.1"/>
</dbReference>
<keyword evidence="2 3" id="KW-0378">Hydrolase</keyword>
<name>A0A090X3C7_NONUL</name>
<dbReference type="MEROPS" id="M49.003"/>
<dbReference type="PANTHER" id="PTHR23422">
    <property type="entry name" value="DIPEPTIDYL PEPTIDASE III-RELATED"/>
    <property type="match status" value="1"/>
</dbReference>
<sequence length="669" mass="76183">MKYLKIASIVLATTALISCNDKVPETMEVPVTEFSYDVTEFADIGVLRYQIPGWEELNLQQQKLVYYLTQAGLSGRDIIWDQNYRHNLELRKGLESIYTSYKGDVNDVDWKEFEIYLHRVWFANGIHHHYSMDKMKPGFDQDYFKRLMAQTNVTIAEEVWMVMFNDQDAKKVDKAKGKDIVLASAVNFYGPDVTEEEARAYYKSINVDPNEPIEVGLNSQLVKENGKLVEKAYKSGGLYGPAMDQMIYWLQKAQGVAETVEQAKAIGLLIEYYETGDLHKWDEYAIVWSKSTDGAVDWITGFVEVYNDPIAYKGSYETIVQIKDFDMSRKMEVLSSNAQWFEDNSPLMDEHKKEKVTGVSYKTVNVAGEAGDASPATPIGVNLPNNVWIREVHGSKSVSLGNIIEAYGSSGSSGRLEEFAFDDEEIALEKEYGALADKLHTALHEVVGHASGQINEGVATPKETLKSYKSTIEEGRADLFGLYYLMDPKLEELGLVKDWKKTGTAAYDGYIRNGLISQLVRLELGQDVEEDHMRNRQWVSAWVYERGLVDNVIEKVTKDGKTYYDIKDYEKLRTLFGELLRETQRITSEGDFEAAQALVEDYGVKVDQDLHREVLDRNSQFKTPAYRGFVNPMITPIMEGDEITSFTIEQPETFADQMLMYSEKYGHLD</sequence>
<accession>A0A090X3C7</accession>
<evidence type="ECO:0000256" key="1">
    <source>
        <dbReference type="ARBA" id="ARBA00022723"/>
    </source>
</evidence>